<protein>
    <submittedName>
        <fullName evidence="1">Uncharacterized protein</fullName>
    </submittedName>
</protein>
<dbReference type="InParanoid" id="G4ZC84"/>
<keyword evidence="2" id="KW-1185">Reference proteome</keyword>
<evidence type="ECO:0000313" key="1">
    <source>
        <dbReference type="EMBL" id="EGZ21365.1"/>
    </source>
</evidence>
<dbReference type="EMBL" id="JH159153">
    <property type="protein sequence ID" value="EGZ21365.1"/>
    <property type="molecule type" value="Genomic_DNA"/>
</dbReference>
<dbReference type="GeneID" id="20640081"/>
<gene>
    <name evidence="1" type="ORF">PHYSODRAFT_285590</name>
</gene>
<sequence length="79" mass="8640">MFETNRWRCSQGISDLHSPNVHALVLQSCVVPASYADPLEHLPLTIDFRSAPPSRTLAPRRRISFLGGAVVTSPREVGG</sequence>
<dbReference type="KEGG" id="psoj:PHYSODRAFT_285590"/>
<accession>G4ZC84</accession>
<proteinExistence type="predicted"/>
<evidence type="ECO:0000313" key="2">
    <source>
        <dbReference type="Proteomes" id="UP000002640"/>
    </source>
</evidence>
<dbReference type="Proteomes" id="UP000002640">
    <property type="component" value="Unassembled WGS sequence"/>
</dbReference>
<dbReference type="AlphaFoldDB" id="G4ZC84"/>
<reference evidence="1 2" key="1">
    <citation type="journal article" date="2006" name="Science">
        <title>Phytophthora genome sequences uncover evolutionary origins and mechanisms of pathogenesis.</title>
        <authorList>
            <person name="Tyler B.M."/>
            <person name="Tripathy S."/>
            <person name="Zhang X."/>
            <person name="Dehal P."/>
            <person name="Jiang R.H."/>
            <person name="Aerts A."/>
            <person name="Arredondo F.D."/>
            <person name="Baxter L."/>
            <person name="Bensasson D."/>
            <person name="Beynon J.L."/>
            <person name="Chapman J."/>
            <person name="Damasceno C.M."/>
            <person name="Dorrance A.E."/>
            <person name="Dou D."/>
            <person name="Dickerman A.W."/>
            <person name="Dubchak I.L."/>
            <person name="Garbelotto M."/>
            <person name="Gijzen M."/>
            <person name="Gordon S.G."/>
            <person name="Govers F."/>
            <person name="Grunwald N.J."/>
            <person name="Huang W."/>
            <person name="Ivors K.L."/>
            <person name="Jones R.W."/>
            <person name="Kamoun S."/>
            <person name="Krampis K."/>
            <person name="Lamour K.H."/>
            <person name="Lee M.K."/>
            <person name="McDonald W.H."/>
            <person name="Medina M."/>
            <person name="Meijer H.J."/>
            <person name="Nordberg E.K."/>
            <person name="Maclean D.J."/>
            <person name="Ospina-Giraldo M.D."/>
            <person name="Morris P.F."/>
            <person name="Phuntumart V."/>
            <person name="Putnam N.H."/>
            <person name="Rash S."/>
            <person name="Rose J.K."/>
            <person name="Sakihama Y."/>
            <person name="Salamov A.A."/>
            <person name="Savidor A."/>
            <person name="Scheuring C.F."/>
            <person name="Smith B.M."/>
            <person name="Sobral B.W."/>
            <person name="Terry A."/>
            <person name="Torto-Alalibo T.A."/>
            <person name="Win J."/>
            <person name="Xu Z."/>
            <person name="Zhang H."/>
            <person name="Grigoriev I.V."/>
            <person name="Rokhsar D.S."/>
            <person name="Boore J.L."/>
        </authorList>
    </citation>
    <scope>NUCLEOTIDE SEQUENCE [LARGE SCALE GENOMIC DNA]</scope>
    <source>
        <strain evidence="1 2">P6497</strain>
    </source>
</reference>
<organism evidence="1 2">
    <name type="scientific">Phytophthora sojae (strain P6497)</name>
    <name type="common">Soybean stem and root rot agent</name>
    <name type="synonym">Phytophthora megasperma f. sp. glycines</name>
    <dbReference type="NCBI Taxonomy" id="1094619"/>
    <lineage>
        <taxon>Eukaryota</taxon>
        <taxon>Sar</taxon>
        <taxon>Stramenopiles</taxon>
        <taxon>Oomycota</taxon>
        <taxon>Peronosporomycetes</taxon>
        <taxon>Peronosporales</taxon>
        <taxon>Peronosporaceae</taxon>
        <taxon>Phytophthora</taxon>
    </lineage>
</organism>
<name>G4ZC84_PHYSP</name>
<dbReference type="PROSITE" id="PS51257">
    <property type="entry name" value="PROKAR_LIPOPROTEIN"/>
    <property type="match status" value="1"/>
</dbReference>
<dbReference type="RefSeq" id="XP_009524082.1">
    <property type="nucleotide sequence ID" value="XM_009525787.1"/>
</dbReference>